<feature type="transmembrane region" description="Helical" evidence="1">
    <location>
        <begin position="96"/>
        <end position="115"/>
    </location>
</feature>
<evidence type="ECO:0000313" key="2">
    <source>
        <dbReference type="EMBL" id="ELR70679.1"/>
    </source>
</evidence>
<evidence type="ECO:0000313" key="3">
    <source>
        <dbReference type="Proteomes" id="UP000011135"/>
    </source>
</evidence>
<keyword evidence="1" id="KW-0472">Membrane</keyword>
<organism evidence="2 3">
    <name type="scientific">Fulvivirga imtechensis AK7</name>
    <dbReference type="NCBI Taxonomy" id="1237149"/>
    <lineage>
        <taxon>Bacteria</taxon>
        <taxon>Pseudomonadati</taxon>
        <taxon>Bacteroidota</taxon>
        <taxon>Cytophagia</taxon>
        <taxon>Cytophagales</taxon>
        <taxon>Fulvivirgaceae</taxon>
        <taxon>Fulvivirga</taxon>
    </lineage>
</organism>
<accession>L8JT63</accession>
<keyword evidence="1" id="KW-0812">Transmembrane</keyword>
<dbReference type="eggNOG" id="ENOG5032STZ">
    <property type="taxonomic scope" value="Bacteria"/>
</dbReference>
<comment type="caution">
    <text evidence="2">The sequence shown here is derived from an EMBL/GenBank/DDBJ whole genome shotgun (WGS) entry which is preliminary data.</text>
</comment>
<name>L8JT63_9BACT</name>
<feature type="transmembrane region" description="Helical" evidence="1">
    <location>
        <begin position="20"/>
        <end position="37"/>
    </location>
</feature>
<feature type="transmembrane region" description="Helical" evidence="1">
    <location>
        <begin position="43"/>
        <end position="62"/>
    </location>
</feature>
<dbReference type="Proteomes" id="UP000011135">
    <property type="component" value="Unassembled WGS sequence"/>
</dbReference>
<evidence type="ECO:0000256" key="1">
    <source>
        <dbReference type="SAM" id="Phobius"/>
    </source>
</evidence>
<feature type="transmembrane region" description="Helical" evidence="1">
    <location>
        <begin position="127"/>
        <end position="146"/>
    </location>
</feature>
<keyword evidence="3" id="KW-1185">Reference proteome</keyword>
<dbReference type="STRING" id="1237149.C900_03452"/>
<dbReference type="AlphaFoldDB" id="L8JT63"/>
<reference evidence="2 3" key="1">
    <citation type="submission" date="2012-12" db="EMBL/GenBank/DDBJ databases">
        <title>Genome assembly of Fulvivirga imtechensis AK7.</title>
        <authorList>
            <person name="Nupur N."/>
            <person name="Khatri I."/>
            <person name="Kumar R."/>
            <person name="Subramanian S."/>
            <person name="Pinnaka A."/>
        </authorList>
    </citation>
    <scope>NUCLEOTIDE SEQUENCE [LARGE SCALE GENOMIC DNA]</scope>
    <source>
        <strain evidence="2 3">AK7</strain>
    </source>
</reference>
<proteinExistence type="predicted"/>
<protein>
    <submittedName>
        <fullName evidence="2">Uncharacterized protein</fullName>
    </submittedName>
</protein>
<dbReference type="EMBL" id="AMZN01000050">
    <property type="protein sequence ID" value="ELR70679.1"/>
    <property type="molecule type" value="Genomic_DNA"/>
</dbReference>
<sequence length="170" mass="19772">MLEQAIRSQQRSVHHHRWTIVILSVLVFVLSAFFYYKAPMQELISRMGIVLMIGGVIVRITIEVISRKRSNSIKYSIDARSAMEKTSVFYQWRKKIHGPVTITIVALYSLGFYMLTPEFATYLPLKWVIIMDVGYIPMAIILIFFIKKGINDEMERLRAVAELQEELNVE</sequence>
<gene>
    <name evidence="2" type="ORF">C900_03452</name>
</gene>
<keyword evidence="1" id="KW-1133">Transmembrane helix</keyword>